<evidence type="ECO:0000313" key="1">
    <source>
        <dbReference type="EMBL" id="TCP68372.1"/>
    </source>
</evidence>
<dbReference type="EMBL" id="SLXV01000017">
    <property type="protein sequence ID" value="TCP68372.1"/>
    <property type="molecule type" value="Genomic_DNA"/>
</dbReference>
<evidence type="ECO:0000313" key="2">
    <source>
        <dbReference type="Proteomes" id="UP000294746"/>
    </source>
</evidence>
<dbReference type="AlphaFoldDB" id="A0A4R2RVE8"/>
<accession>A0A4R2RVE8</accession>
<sequence>MSIPIEVQQIPTAWRGHESFAMWLVQRLQPQVIVDLGVDSGFSTFSLATPKIGTVYGVDHFEGDGHAGYRNTYDFVVSIKDLLKNNYGIDNIQLIKGDFLEVSKTWTQPIDILHLDGFHSYDSTKADFLHWLPHLQENGVMLMHDVISFPSVKQVYDEANLYRCYFSHSAGLGVLSRNKEIMEEIANLYNLTLENA</sequence>
<dbReference type="GO" id="GO:0032259">
    <property type="term" value="P:methylation"/>
    <property type="evidence" value="ECO:0007669"/>
    <property type="project" value="UniProtKB-KW"/>
</dbReference>
<dbReference type="SUPFAM" id="SSF53335">
    <property type="entry name" value="S-adenosyl-L-methionine-dependent methyltransferases"/>
    <property type="match status" value="1"/>
</dbReference>
<dbReference type="InterPro" id="IPR029063">
    <property type="entry name" value="SAM-dependent_MTases_sf"/>
</dbReference>
<reference evidence="1 2" key="1">
    <citation type="submission" date="2019-03" db="EMBL/GenBank/DDBJ databases">
        <title>Genomic Encyclopedia of Type Strains, Phase IV (KMG-IV): sequencing the most valuable type-strain genomes for metagenomic binning, comparative biology and taxonomic classification.</title>
        <authorList>
            <person name="Goeker M."/>
        </authorList>
    </citation>
    <scope>NUCLEOTIDE SEQUENCE [LARGE SCALE GENOMIC DNA]</scope>
    <source>
        <strain evidence="1 2">DSM 46831</strain>
    </source>
</reference>
<organism evidence="1 2">
    <name type="scientific">Baia soyae</name>
    <dbReference type="NCBI Taxonomy" id="1544746"/>
    <lineage>
        <taxon>Bacteria</taxon>
        <taxon>Bacillati</taxon>
        <taxon>Bacillota</taxon>
        <taxon>Bacilli</taxon>
        <taxon>Bacillales</taxon>
        <taxon>Thermoactinomycetaceae</taxon>
        <taxon>Baia</taxon>
    </lineage>
</organism>
<dbReference type="OrthoDB" id="176403at2"/>
<name>A0A4R2RVE8_9BACL</name>
<dbReference type="CDD" id="cd02440">
    <property type="entry name" value="AdoMet_MTases"/>
    <property type="match status" value="1"/>
</dbReference>
<keyword evidence="1" id="KW-0489">Methyltransferase</keyword>
<keyword evidence="1" id="KW-0808">Transferase</keyword>
<dbReference type="GO" id="GO:0008168">
    <property type="term" value="F:methyltransferase activity"/>
    <property type="evidence" value="ECO:0007669"/>
    <property type="project" value="UniProtKB-KW"/>
</dbReference>
<dbReference type="Proteomes" id="UP000294746">
    <property type="component" value="Unassembled WGS sequence"/>
</dbReference>
<dbReference type="Gene3D" id="3.40.50.150">
    <property type="entry name" value="Vaccinia Virus protein VP39"/>
    <property type="match status" value="1"/>
</dbReference>
<gene>
    <name evidence="1" type="ORF">EDD57_11760</name>
</gene>
<protein>
    <submittedName>
        <fullName evidence="1">Methyltransferase family protein</fullName>
    </submittedName>
</protein>
<dbReference type="Pfam" id="PF13578">
    <property type="entry name" value="Methyltransf_24"/>
    <property type="match status" value="1"/>
</dbReference>
<proteinExistence type="predicted"/>
<dbReference type="RefSeq" id="WP_131848803.1">
    <property type="nucleotide sequence ID" value="NZ_SLXV01000017.1"/>
</dbReference>
<comment type="caution">
    <text evidence="1">The sequence shown here is derived from an EMBL/GenBank/DDBJ whole genome shotgun (WGS) entry which is preliminary data.</text>
</comment>
<keyword evidence="2" id="KW-1185">Reference proteome</keyword>